<protein>
    <submittedName>
        <fullName evidence="9">Rod shape-determining protein MreD</fullName>
    </submittedName>
</protein>
<accession>A0A1S1QUG8</accession>
<feature type="transmembrane region" description="Helical" evidence="8">
    <location>
        <begin position="46"/>
        <end position="69"/>
    </location>
</feature>
<evidence type="ECO:0000256" key="6">
    <source>
        <dbReference type="ARBA" id="ARBA00022989"/>
    </source>
</evidence>
<evidence type="ECO:0000256" key="8">
    <source>
        <dbReference type="SAM" id="Phobius"/>
    </source>
</evidence>
<keyword evidence="7 8" id="KW-0472">Membrane</keyword>
<feature type="transmembrane region" description="Helical" evidence="8">
    <location>
        <begin position="107"/>
        <end position="127"/>
    </location>
</feature>
<dbReference type="EMBL" id="MAXA01000113">
    <property type="protein sequence ID" value="OHV37246.1"/>
    <property type="molecule type" value="Genomic_DNA"/>
</dbReference>
<evidence type="ECO:0000256" key="5">
    <source>
        <dbReference type="ARBA" id="ARBA00022960"/>
    </source>
</evidence>
<sequence>MWDTGTSEESLHPRTFVAAVVVLLVAVVLQVSVVARLGAPLGRPDLVLVLLAIIALIEGPMLGAVLGFAVGLVADLLSTHVIGQTALVLCLVGYLVGLVMNAAERSIVVPLAAVGAAAALGTLGHAATTSILGDAALTGGQAIVRAIAAGLYALLVTPFLFPLAAAASRRLHGDRRRV</sequence>
<dbReference type="OrthoDB" id="3214313at2"/>
<dbReference type="Pfam" id="PF04093">
    <property type="entry name" value="MreD"/>
    <property type="match status" value="1"/>
</dbReference>
<keyword evidence="3" id="KW-1003">Cell membrane</keyword>
<keyword evidence="4 8" id="KW-0812">Transmembrane</keyword>
<dbReference type="InterPro" id="IPR007227">
    <property type="entry name" value="Cell_shape_determining_MreD"/>
</dbReference>
<keyword evidence="10" id="KW-1185">Reference proteome</keyword>
<dbReference type="Proteomes" id="UP000179769">
    <property type="component" value="Unassembled WGS sequence"/>
</dbReference>
<organism evidence="9 10">
    <name type="scientific">Parafrankia soli</name>
    <dbReference type="NCBI Taxonomy" id="2599596"/>
    <lineage>
        <taxon>Bacteria</taxon>
        <taxon>Bacillati</taxon>
        <taxon>Actinomycetota</taxon>
        <taxon>Actinomycetes</taxon>
        <taxon>Frankiales</taxon>
        <taxon>Frankiaceae</taxon>
        <taxon>Parafrankia</taxon>
    </lineage>
</organism>
<name>A0A1S1QUG8_9ACTN</name>
<evidence type="ECO:0000256" key="3">
    <source>
        <dbReference type="ARBA" id="ARBA00022475"/>
    </source>
</evidence>
<proteinExistence type="inferred from homology"/>
<dbReference type="GO" id="GO:0005886">
    <property type="term" value="C:plasma membrane"/>
    <property type="evidence" value="ECO:0007669"/>
    <property type="project" value="UniProtKB-SubCell"/>
</dbReference>
<evidence type="ECO:0000256" key="4">
    <source>
        <dbReference type="ARBA" id="ARBA00022692"/>
    </source>
</evidence>
<feature type="transmembrane region" description="Helical" evidence="8">
    <location>
        <begin position="147"/>
        <end position="167"/>
    </location>
</feature>
<evidence type="ECO:0000256" key="2">
    <source>
        <dbReference type="ARBA" id="ARBA00007776"/>
    </source>
</evidence>
<dbReference type="GO" id="GO:0008360">
    <property type="term" value="P:regulation of cell shape"/>
    <property type="evidence" value="ECO:0007669"/>
    <property type="project" value="UniProtKB-KW"/>
</dbReference>
<reference evidence="10" key="1">
    <citation type="submission" date="2016-07" db="EMBL/GenBank/DDBJ databases">
        <title>Frankia sp. NRRL B-16219 Genome sequencing.</title>
        <authorList>
            <person name="Ghodhbane-Gtari F."/>
            <person name="Swanson E."/>
            <person name="Gueddou A."/>
            <person name="Louati M."/>
            <person name="Nouioui I."/>
            <person name="Hezbri K."/>
            <person name="Abebe-Akele F."/>
            <person name="Simpson S."/>
            <person name="Morris K."/>
            <person name="Thomas K."/>
            <person name="Gtari M."/>
            <person name="Tisa L.S."/>
        </authorList>
    </citation>
    <scope>NUCLEOTIDE SEQUENCE [LARGE SCALE GENOMIC DNA]</scope>
    <source>
        <strain evidence="10">NRRL B-16219</strain>
    </source>
</reference>
<gene>
    <name evidence="9" type="ORF">BBK14_02365</name>
</gene>
<evidence type="ECO:0000313" key="9">
    <source>
        <dbReference type="EMBL" id="OHV37246.1"/>
    </source>
</evidence>
<comment type="subcellular location">
    <subcellularLocation>
        <location evidence="1">Cell membrane</location>
        <topology evidence="1">Multi-pass membrane protein</topology>
    </subcellularLocation>
</comment>
<dbReference type="AlphaFoldDB" id="A0A1S1QUG8"/>
<feature type="transmembrane region" description="Helical" evidence="8">
    <location>
        <begin position="81"/>
        <end position="100"/>
    </location>
</feature>
<comment type="caution">
    <text evidence="9">The sequence shown here is derived from an EMBL/GenBank/DDBJ whole genome shotgun (WGS) entry which is preliminary data.</text>
</comment>
<evidence type="ECO:0000256" key="1">
    <source>
        <dbReference type="ARBA" id="ARBA00004651"/>
    </source>
</evidence>
<comment type="similarity">
    <text evidence="2">Belongs to the MreD family.</text>
</comment>
<dbReference type="NCBIfam" id="TIGR03426">
    <property type="entry name" value="shape_MreD"/>
    <property type="match status" value="1"/>
</dbReference>
<evidence type="ECO:0000313" key="10">
    <source>
        <dbReference type="Proteomes" id="UP000179769"/>
    </source>
</evidence>
<keyword evidence="5" id="KW-0133">Cell shape</keyword>
<feature type="transmembrane region" description="Helical" evidence="8">
    <location>
        <begin position="16"/>
        <end position="39"/>
    </location>
</feature>
<keyword evidence="6 8" id="KW-1133">Transmembrane helix</keyword>
<dbReference type="RefSeq" id="WP_071061506.1">
    <property type="nucleotide sequence ID" value="NZ_JBFLUH010000131.1"/>
</dbReference>
<evidence type="ECO:0000256" key="7">
    <source>
        <dbReference type="ARBA" id="ARBA00023136"/>
    </source>
</evidence>